<dbReference type="AlphaFoldDB" id="A0A554VJ00"/>
<gene>
    <name evidence="2" type="ORF">FOF46_14640</name>
</gene>
<evidence type="ECO:0000313" key="2">
    <source>
        <dbReference type="EMBL" id="TSE07789.1"/>
    </source>
</evidence>
<dbReference type="OrthoDB" id="384721at2"/>
<protein>
    <submittedName>
        <fullName evidence="2">Glycerophosphodiester phosphodiesterase</fullName>
    </submittedName>
</protein>
<dbReference type="Gene3D" id="3.20.20.190">
    <property type="entry name" value="Phosphatidylinositol (PI) phosphodiesterase"/>
    <property type="match status" value="1"/>
</dbReference>
<name>A0A554VJ00_9FLAO</name>
<proteinExistence type="predicted"/>
<sequence length="226" mass="25261">MKIFGHRGAAGLVAENTLESIKEALKHKVDGIEIDVHRCKSGELVVIHDETLHRTTTGKGNVSDYTLLELEQFTTEEGFMIPTLSQVLDLIDGQCTLNVELKGKNTGVIAVTLLEAHIRTSKWEYDDFIISSFDHTQLFELKTVTSKFKLGVLTEDTITKALPVAKKLKAFSVHPPIYSLTQDEVNMAKAEGYMVYVWTVNTTELIQQSKSWKVDGIITDFPNFAS</sequence>
<dbReference type="Pfam" id="PF03009">
    <property type="entry name" value="GDPD"/>
    <property type="match status" value="1"/>
</dbReference>
<dbReference type="PANTHER" id="PTHR46211">
    <property type="entry name" value="GLYCEROPHOSPHORYL DIESTER PHOSPHODIESTERASE"/>
    <property type="match status" value="1"/>
</dbReference>
<feature type="domain" description="GP-PDE" evidence="1">
    <location>
        <begin position="1"/>
        <end position="226"/>
    </location>
</feature>
<dbReference type="RefSeq" id="WP_143916975.1">
    <property type="nucleotide sequence ID" value="NZ_CANMIK010000031.1"/>
</dbReference>
<dbReference type="EMBL" id="VLNR01000029">
    <property type="protein sequence ID" value="TSE07789.1"/>
    <property type="molecule type" value="Genomic_DNA"/>
</dbReference>
<evidence type="ECO:0000259" key="1">
    <source>
        <dbReference type="PROSITE" id="PS51704"/>
    </source>
</evidence>
<accession>A0A554VJ00</accession>
<dbReference type="InterPro" id="IPR017946">
    <property type="entry name" value="PLC-like_Pdiesterase_TIM-brl"/>
</dbReference>
<comment type="caution">
    <text evidence="2">The sequence shown here is derived from an EMBL/GenBank/DDBJ whole genome shotgun (WGS) entry which is preliminary data.</text>
</comment>
<dbReference type="InterPro" id="IPR030395">
    <property type="entry name" value="GP_PDE_dom"/>
</dbReference>
<dbReference type="PANTHER" id="PTHR46211:SF14">
    <property type="entry name" value="GLYCEROPHOSPHODIESTER PHOSPHODIESTERASE"/>
    <property type="match status" value="1"/>
</dbReference>
<keyword evidence="3" id="KW-1185">Reference proteome</keyword>
<reference evidence="2 3" key="1">
    <citation type="submission" date="2019-07" db="EMBL/GenBank/DDBJ databases">
        <title>The draft genome sequence of Aquimarina algiphila M91.</title>
        <authorList>
            <person name="Meng X."/>
        </authorList>
    </citation>
    <scope>NUCLEOTIDE SEQUENCE [LARGE SCALE GENOMIC DNA]</scope>
    <source>
        <strain evidence="2 3">M91</strain>
    </source>
</reference>
<dbReference type="GO" id="GO:0006629">
    <property type="term" value="P:lipid metabolic process"/>
    <property type="evidence" value="ECO:0007669"/>
    <property type="project" value="InterPro"/>
</dbReference>
<dbReference type="GO" id="GO:0008081">
    <property type="term" value="F:phosphoric diester hydrolase activity"/>
    <property type="evidence" value="ECO:0007669"/>
    <property type="project" value="InterPro"/>
</dbReference>
<dbReference type="PROSITE" id="PS51704">
    <property type="entry name" value="GP_PDE"/>
    <property type="match status" value="1"/>
</dbReference>
<organism evidence="2 3">
    <name type="scientific">Aquimarina algiphila</name>
    <dbReference type="NCBI Taxonomy" id="2047982"/>
    <lineage>
        <taxon>Bacteria</taxon>
        <taxon>Pseudomonadati</taxon>
        <taxon>Bacteroidota</taxon>
        <taxon>Flavobacteriia</taxon>
        <taxon>Flavobacteriales</taxon>
        <taxon>Flavobacteriaceae</taxon>
        <taxon>Aquimarina</taxon>
    </lineage>
</organism>
<dbReference type="SUPFAM" id="SSF51695">
    <property type="entry name" value="PLC-like phosphodiesterases"/>
    <property type="match status" value="1"/>
</dbReference>
<dbReference type="Proteomes" id="UP000318833">
    <property type="component" value="Unassembled WGS sequence"/>
</dbReference>
<evidence type="ECO:0000313" key="3">
    <source>
        <dbReference type="Proteomes" id="UP000318833"/>
    </source>
</evidence>